<sequence length="63" mass="7251">MVKEVSKFDNISINQFITAAIGEKLTALQTENYLEKRAKKSSKEKFLSVLDRAPDIKPEEYDM</sequence>
<dbReference type="EMBL" id="CP051635">
    <property type="protein sequence ID" value="UTC99785.1"/>
    <property type="molecule type" value="Genomic_DNA"/>
</dbReference>
<reference evidence="1" key="1">
    <citation type="submission" date="2020-04" db="EMBL/GenBank/DDBJ databases">
        <title>Comparative genomics of oral phylogroup-2 Treponema strains.</title>
        <authorList>
            <person name="Zeng H."/>
            <person name="Chan Y.K."/>
            <person name="Watt R.M."/>
        </authorList>
    </citation>
    <scope>NUCLEOTIDE SEQUENCE</scope>
    <source>
        <strain evidence="1">OMZ 905</strain>
    </source>
</reference>
<organism evidence="1 2">
    <name type="scientific">Treponema denticola</name>
    <dbReference type="NCBI Taxonomy" id="158"/>
    <lineage>
        <taxon>Bacteria</taxon>
        <taxon>Pseudomonadati</taxon>
        <taxon>Spirochaetota</taxon>
        <taxon>Spirochaetia</taxon>
        <taxon>Spirochaetales</taxon>
        <taxon>Treponemataceae</taxon>
        <taxon>Treponema</taxon>
    </lineage>
</organism>
<evidence type="ECO:0000313" key="1">
    <source>
        <dbReference type="EMBL" id="UTC99785.1"/>
    </source>
</evidence>
<evidence type="ECO:0000313" key="2">
    <source>
        <dbReference type="Proteomes" id="UP001056981"/>
    </source>
</evidence>
<name>A0A9Q9BC89_TREDN</name>
<dbReference type="Proteomes" id="UP001056981">
    <property type="component" value="Chromosome"/>
</dbReference>
<dbReference type="RefSeq" id="WP_253716430.1">
    <property type="nucleotide sequence ID" value="NZ_CP051522.1"/>
</dbReference>
<gene>
    <name evidence="1" type="ORF">E4N86_03300</name>
</gene>
<protein>
    <submittedName>
        <fullName evidence="1">Uncharacterized protein</fullName>
    </submittedName>
</protein>
<accession>A0A9Q9BC89</accession>
<dbReference type="AlphaFoldDB" id="A0A9Q9BC89"/>
<proteinExistence type="predicted"/>